<comment type="caution">
    <text evidence="1">The sequence shown here is derived from an EMBL/GenBank/DDBJ whole genome shotgun (WGS) entry which is preliminary data.</text>
</comment>
<dbReference type="Pfam" id="PF04078">
    <property type="entry name" value="Rcd1"/>
    <property type="match status" value="2"/>
</dbReference>
<dbReference type="InterPro" id="IPR007216">
    <property type="entry name" value="CNOT9"/>
</dbReference>
<dbReference type="GO" id="GO:0006402">
    <property type="term" value="P:mRNA catabolic process"/>
    <property type="evidence" value="ECO:0007669"/>
    <property type="project" value="InterPro"/>
</dbReference>
<organism evidence="1 2">
    <name type="scientific">Dillenia turbinata</name>
    <dbReference type="NCBI Taxonomy" id="194707"/>
    <lineage>
        <taxon>Eukaryota</taxon>
        <taxon>Viridiplantae</taxon>
        <taxon>Streptophyta</taxon>
        <taxon>Embryophyta</taxon>
        <taxon>Tracheophyta</taxon>
        <taxon>Spermatophyta</taxon>
        <taxon>Magnoliopsida</taxon>
        <taxon>eudicotyledons</taxon>
        <taxon>Gunneridae</taxon>
        <taxon>Pentapetalae</taxon>
        <taxon>Dilleniales</taxon>
        <taxon>Dilleniaceae</taxon>
        <taxon>Dillenia</taxon>
    </lineage>
</organism>
<evidence type="ECO:0000313" key="1">
    <source>
        <dbReference type="EMBL" id="KAK6919334.1"/>
    </source>
</evidence>
<sequence>MGNSSGWFDVTFRMHIVQISSGGSEHMGLAFADFRIAHSILVFTEISITYFTFSTDELTLKQSSRFCNSLALLQCMATHPEIRKGLLKGNLLTGSETSSSKKIRAIKNHIFPFLICSLANLPYYVYPFLDTTRTENAFTFMRLTGLGVLYDDEDTIHFFSERDYFPYAYAAWRGMSSEEKQNDLVRSSGRGRGKDIRFHSRVKIGNRECMNAEGVATFIIERILSHKVGLEYCCPIAERFYSVSRILADLVEAFAEQPYARLLRHVINCYYRMSESPRACDGLIGSLPAKLADNTFHSTLRNDPVTILALQKLLNNISGIRPYMPYGSACLGGYSRALDKSGCCIIVSSGDSFLILTLQSSSLSIKEPSQFGNLST</sequence>
<dbReference type="PANTHER" id="PTHR12262">
    <property type="entry name" value="CCR4-NOT TRANSCRIPTION COMPLEX SUBUNIT 9"/>
    <property type="match status" value="1"/>
</dbReference>
<dbReference type="AlphaFoldDB" id="A0AAN8YY11"/>
<gene>
    <name evidence="1" type="ORF">RJ641_015238</name>
</gene>
<dbReference type="Gene3D" id="1.25.10.10">
    <property type="entry name" value="Leucine-rich Repeat Variant"/>
    <property type="match status" value="1"/>
</dbReference>
<name>A0AAN8YY11_9MAGN</name>
<dbReference type="InterPro" id="IPR011989">
    <property type="entry name" value="ARM-like"/>
</dbReference>
<accession>A0AAN8YY11</accession>
<dbReference type="Proteomes" id="UP001370490">
    <property type="component" value="Unassembled WGS sequence"/>
</dbReference>
<keyword evidence="2" id="KW-1185">Reference proteome</keyword>
<proteinExistence type="predicted"/>
<protein>
    <submittedName>
        <fullName evidence="1">Uncharacterized protein</fullName>
    </submittedName>
</protein>
<dbReference type="EMBL" id="JBAMMX010000021">
    <property type="protein sequence ID" value="KAK6919334.1"/>
    <property type="molecule type" value="Genomic_DNA"/>
</dbReference>
<dbReference type="GO" id="GO:0030014">
    <property type="term" value="C:CCR4-NOT complex"/>
    <property type="evidence" value="ECO:0007669"/>
    <property type="project" value="InterPro"/>
</dbReference>
<evidence type="ECO:0000313" key="2">
    <source>
        <dbReference type="Proteomes" id="UP001370490"/>
    </source>
</evidence>
<reference evidence="1 2" key="1">
    <citation type="submission" date="2023-12" db="EMBL/GenBank/DDBJ databases">
        <title>A high-quality genome assembly for Dillenia turbinata (Dilleniales).</title>
        <authorList>
            <person name="Chanderbali A."/>
        </authorList>
    </citation>
    <scope>NUCLEOTIDE SEQUENCE [LARGE SCALE GENOMIC DNA]</scope>
    <source>
        <strain evidence="1">LSX21</strain>
        <tissue evidence="1">Leaf</tissue>
    </source>
</reference>